<dbReference type="AlphaFoldDB" id="A0A9X7BTD5"/>
<dbReference type="Proteomes" id="UP000223366">
    <property type="component" value="Unassembled WGS sequence"/>
</dbReference>
<dbReference type="RefSeq" id="WP_098205397.1">
    <property type="nucleotide sequence ID" value="NZ_NTYX01000011.1"/>
</dbReference>
<evidence type="ECO:0000313" key="1">
    <source>
        <dbReference type="EMBL" id="PFV35797.1"/>
    </source>
</evidence>
<dbReference type="EMBL" id="NVDU01000003">
    <property type="protein sequence ID" value="PFV35797.1"/>
    <property type="molecule type" value="Genomic_DNA"/>
</dbReference>
<proteinExistence type="predicted"/>
<name>A0A9X7BTD5_BACTU</name>
<accession>A0A9X7BTD5</accession>
<reference evidence="1 2" key="1">
    <citation type="submission" date="2017-09" db="EMBL/GenBank/DDBJ databases">
        <title>Large-scale bioinformatics analysis of Bacillus genomes uncovers conserved roles of natural products in bacterial physiology.</title>
        <authorList>
            <consortium name="Agbiome Team Llc"/>
            <person name="Bleich R.M."/>
            <person name="Grubbs K.J."/>
            <person name="Santa Maria K.C."/>
            <person name="Allen S.E."/>
            <person name="Farag S."/>
            <person name="Shank E.A."/>
            <person name="Bowers A."/>
        </authorList>
    </citation>
    <scope>NUCLEOTIDE SEQUENCE [LARGE SCALE GENOMIC DNA]</scope>
    <source>
        <strain evidence="1 2">AFS060060</strain>
    </source>
</reference>
<organism evidence="1 2">
    <name type="scientific">Bacillus thuringiensis</name>
    <dbReference type="NCBI Taxonomy" id="1428"/>
    <lineage>
        <taxon>Bacteria</taxon>
        <taxon>Bacillati</taxon>
        <taxon>Bacillota</taxon>
        <taxon>Bacilli</taxon>
        <taxon>Bacillales</taxon>
        <taxon>Bacillaceae</taxon>
        <taxon>Bacillus</taxon>
        <taxon>Bacillus cereus group</taxon>
    </lineage>
</organism>
<gene>
    <name evidence="1" type="ORF">COK99_01885</name>
</gene>
<comment type="caution">
    <text evidence="1">The sequence shown here is derived from an EMBL/GenBank/DDBJ whole genome shotgun (WGS) entry which is preliminary data.</text>
</comment>
<protein>
    <submittedName>
        <fullName evidence="1">Uncharacterized protein</fullName>
    </submittedName>
</protein>
<evidence type="ECO:0000313" key="2">
    <source>
        <dbReference type="Proteomes" id="UP000223366"/>
    </source>
</evidence>
<sequence>MKFSKEQAESIVESLTAIKGNTIKIENSGKCYDAYGLLAEKMVPSDYFWLFMQLPSNGVEATLIDIELEELPGHSGESRIICCVAIQKQCYLIGYEGISVPQYAYN</sequence>